<dbReference type="EMBL" id="QLMC01000001">
    <property type="protein sequence ID" value="RAK02053.1"/>
    <property type="molecule type" value="Genomic_DNA"/>
</dbReference>
<evidence type="ECO:0000259" key="1">
    <source>
        <dbReference type="Pfam" id="PF13568"/>
    </source>
</evidence>
<keyword evidence="3" id="KW-1185">Reference proteome</keyword>
<proteinExistence type="predicted"/>
<gene>
    <name evidence="2" type="ORF">LX87_00167</name>
</gene>
<protein>
    <submittedName>
        <fullName evidence="2">Outer membrane protein with beta-barrel domain</fullName>
    </submittedName>
</protein>
<feature type="domain" description="Outer membrane protein beta-barrel" evidence="1">
    <location>
        <begin position="27"/>
        <end position="192"/>
    </location>
</feature>
<sequence>MIQLNCIMRRGIVVGVFFLLTSASTLFAQQRWSAGPRIGVNVSSLYGKSSYYNAKAGLVAGAFVSYSAINHFGISADVLYSQRGGKYNNPGDRSSHVQHLNYLEIPVVARYYLTLSGNFRPNLFIGPSLGVLLNSKRTDAINQGQSYPDSKTNEEFEPLDLGATGGFQANFKVKNKQRFLIDARYNLGLTNVRVNSSPWLGNSTFSFTLGYSFGIGRRY</sequence>
<evidence type="ECO:0000313" key="3">
    <source>
        <dbReference type="Proteomes" id="UP000248790"/>
    </source>
</evidence>
<accession>A0A327X848</accession>
<reference evidence="2 3" key="1">
    <citation type="submission" date="2018-06" db="EMBL/GenBank/DDBJ databases">
        <title>Genomic Encyclopedia of Archaeal and Bacterial Type Strains, Phase II (KMG-II): from individual species to whole genera.</title>
        <authorList>
            <person name="Goeker M."/>
        </authorList>
    </citation>
    <scope>NUCLEOTIDE SEQUENCE [LARGE SCALE GENOMIC DNA]</scope>
    <source>
        <strain evidence="2 3">DSM 21851</strain>
    </source>
</reference>
<dbReference type="Proteomes" id="UP000248790">
    <property type="component" value="Unassembled WGS sequence"/>
</dbReference>
<dbReference type="AlphaFoldDB" id="A0A327X848"/>
<organism evidence="2 3">
    <name type="scientific">Larkinella arboricola</name>
    <dbReference type="NCBI Taxonomy" id="643671"/>
    <lineage>
        <taxon>Bacteria</taxon>
        <taxon>Pseudomonadati</taxon>
        <taxon>Bacteroidota</taxon>
        <taxon>Cytophagia</taxon>
        <taxon>Cytophagales</taxon>
        <taxon>Spirosomataceae</taxon>
        <taxon>Larkinella</taxon>
    </lineage>
</organism>
<name>A0A327X848_LARAB</name>
<dbReference type="InterPro" id="IPR025665">
    <property type="entry name" value="Beta-barrel_OMP_2"/>
</dbReference>
<comment type="caution">
    <text evidence="2">The sequence shown here is derived from an EMBL/GenBank/DDBJ whole genome shotgun (WGS) entry which is preliminary data.</text>
</comment>
<evidence type="ECO:0000313" key="2">
    <source>
        <dbReference type="EMBL" id="RAK02053.1"/>
    </source>
</evidence>
<dbReference type="Pfam" id="PF13568">
    <property type="entry name" value="OMP_b-brl_2"/>
    <property type="match status" value="1"/>
</dbReference>